<feature type="compositionally biased region" description="Basic and acidic residues" evidence="1">
    <location>
        <begin position="19"/>
        <end position="28"/>
    </location>
</feature>
<comment type="caution">
    <text evidence="2">The sequence shown here is derived from an EMBL/GenBank/DDBJ whole genome shotgun (WGS) entry which is preliminary data.</text>
</comment>
<feature type="region of interest" description="Disordered" evidence="1">
    <location>
        <begin position="1"/>
        <end position="28"/>
    </location>
</feature>
<keyword evidence="3" id="KW-1185">Reference proteome</keyword>
<reference evidence="2" key="1">
    <citation type="submission" date="2022-03" db="EMBL/GenBank/DDBJ databases">
        <title>Genomic analyses of argali, domestic sheep and their hybrids provide insights into chromosomal evolution, heterosis and genetic basis of agronomic traits.</title>
        <authorList>
            <person name="Li M."/>
        </authorList>
    </citation>
    <scope>NUCLEOTIDE SEQUENCE</scope>
    <source>
        <strain evidence="2">CAU-MHL-2022a</strain>
        <tissue evidence="2">Skin</tissue>
    </source>
</reference>
<evidence type="ECO:0000256" key="1">
    <source>
        <dbReference type="SAM" id="MobiDB-lite"/>
    </source>
</evidence>
<dbReference type="Proteomes" id="UP001214576">
    <property type="component" value="Unassembled WGS sequence"/>
</dbReference>
<sequence length="122" mass="13897">MPHEDQPSLQRPRYGSIVDDERLSAEEMDERRRQNIAYEYLCHLEEAKSLVSTKVRKGRFFTTEPPGKPHHRGFVIGKAEINFTRNLAVLAKVGLSRKSFRNNPGLLRGLLFSKGTLFGGID</sequence>
<organism evidence="2 3">
    <name type="scientific">Ovis ammon polii</name>
    <dbReference type="NCBI Taxonomy" id="230172"/>
    <lineage>
        <taxon>Eukaryota</taxon>
        <taxon>Metazoa</taxon>
        <taxon>Chordata</taxon>
        <taxon>Craniata</taxon>
        <taxon>Vertebrata</taxon>
        <taxon>Euteleostomi</taxon>
        <taxon>Mammalia</taxon>
        <taxon>Eutheria</taxon>
        <taxon>Laurasiatheria</taxon>
        <taxon>Artiodactyla</taxon>
        <taxon>Ruminantia</taxon>
        <taxon>Pecora</taxon>
        <taxon>Bovidae</taxon>
        <taxon>Caprinae</taxon>
        <taxon>Ovis</taxon>
    </lineage>
</organism>
<dbReference type="AlphaFoldDB" id="A0AAD4YB52"/>
<proteinExistence type="predicted"/>
<protein>
    <submittedName>
        <fullName evidence="2">Uncharacterized protein</fullName>
    </submittedName>
</protein>
<evidence type="ECO:0000313" key="3">
    <source>
        <dbReference type="Proteomes" id="UP001214576"/>
    </source>
</evidence>
<name>A0AAD4YB52_OVIAM</name>
<accession>A0AAD4YB52</accession>
<evidence type="ECO:0000313" key="2">
    <source>
        <dbReference type="EMBL" id="KAI4540086.1"/>
    </source>
</evidence>
<dbReference type="EMBL" id="JAKZEL010000009">
    <property type="protein sequence ID" value="KAI4540086.1"/>
    <property type="molecule type" value="Genomic_DNA"/>
</dbReference>
<gene>
    <name evidence="2" type="ORF">MG293_009127</name>
</gene>